<dbReference type="InterPro" id="IPR011701">
    <property type="entry name" value="MFS"/>
</dbReference>
<feature type="transmembrane region" description="Helical" evidence="6">
    <location>
        <begin position="396"/>
        <end position="414"/>
    </location>
</feature>
<dbReference type="GO" id="GO:0015606">
    <property type="term" value="F:spermidine transmembrane transporter activity"/>
    <property type="evidence" value="ECO:0007669"/>
    <property type="project" value="TreeGrafter"/>
</dbReference>
<evidence type="ECO:0000256" key="3">
    <source>
        <dbReference type="ARBA" id="ARBA00022989"/>
    </source>
</evidence>
<dbReference type="eggNOG" id="KOG0255">
    <property type="taxonomic scope" value="Eukaryota"/>
</dbReference>
<evidence type="ECO:0000313" key="9">
    <source>
        <dbReference type="Proteomes" id="UP000012174"/>
    </source>
</evidence>
<sequence length="496" mass="54212">MSEASDTTIVARGHGATELTTIVITSEVPGTPDPAPGPAPGTWDADPKNPYNWPGWKKNLQLLMISWIAFVGSIGTSIISPAHDQLMAEFDVSSTVAFLPITTYVLALGLGPVLGGPLSETAGRQTVWYMAAVFGGIFTLGSGLVHNFAGLCVLRFFAGFFYGPGLAVGAGVLSEVYMPIDRGMPASLYTLSPFLGPGLGPVIGVFLVSRHGWRWTQYVQALFSLFSVLLVMFTDETYQRAIQRRRAKELGLEQPGRPPLGPAMKEFITITLLRPLHMLVAEPIVGFLSLYVAFVFGILFIFFGVFFWVFQSTYHFTFEQSGLVFLAIALGCVLGVVVVGLCNGLYYERVSHRFPPHMTPPEYRLLPAIIGSLLLPSSLIWFAMTAQETTHPGWPITAIVVFGAGNICLFIGVLQYMGDVYHRTNVASAASANSLARYILAATFPLFSLQMYQKMGVRWATVVLFLFAMMMLPIPVILVGCGKRLRQRSSYETAAY</sequence>
<evidence type="ECO:0000313" key="8">
    <source>
        <dbReference type="EMBL" id="EMR66718.1"/>
    </source>
</evidence>
<reference evidence="9" key="1">
    <citation type="journal article" date="2013" name="Genome Announc.">
        <title>Draft genome sequence of the grapevine dieback fungus Eutypa lata UCR-EL1.</title>
        <authorList>
            <person name="Blanco-Ulate B."/>
            <person name="Rolshausen P.E."/>
            <person name="Cantu D."/>
        </authorList>
    </citation>
    <scope>NUCLEOTIDE SEQUENCE [LARGE SCALE GENOMIC DNA]</scope>
    <source>
        <strain evidence="9">UCR-EL1</strain>
    </source>
</reference>
<dbReference type="AlphaFoldDB" id="M7SQG5"/>
<dbReference type="PROSITE" id="PS50850">
    <property type="entry name" value="MFS"/>
    <property type="match status" value="1"/>
</dbReference>
<gene>
    <name evidence="8" type="ORF">UCREL1_6300</name>
</gene>
<dbReference type="PANTHER" id="PTHR23502">
    <property type="entry name" value="MAJOR FACILITATOR SUPERFAMILY"/>
    <property type="match status" value="1"/>
</dbReference>
<dbReference type="InterPro" id="IPR020846">
    <property type="entry name" value="MFS_dom"/>
</dbReference>
<comment type="subcellular location">
    <subcellularLocation>
        <location evidence="1">Membrane</location>
        <topology evidence="1">Multi-pass membrane protein</topology>
    </subcellularLocation>
</comment>
<feature type="transmembrane region" description="Helical" evidence="6">
    <location>
        <begin position="186"/>
        <end position="209"/>
    </location>
</feature>
<feature type="transmembrane region" description="Helical" evidence="6">
    <location>
        <begin position="365"/>
        <end position="384"/>
    </location>
</feature>
<feature type="domain" description="Major facilitator superfamily (MFS) profile" evidence="7">
    <location>
        <begin position="61"/>
        <end position="486"/>
    </location>
</feature>
<keyword evidence="4 6" id="KW-0472">Membrane</keyword>
<evidence type="ECO:0000259" key="7">
    <source>
        <dbReference type="PROSITE" id="PS50850"/>
    </source>
</evidence>
<dbReference type="KEGG" id="ela:UCREL1_6300"/>
<dbReference type="Pfam" id="PF07690">
    <property type="entry name" value="MFS_1"/>
    <property type="match status" value="1"/>
</dbReference>
<keyword evidence="2 6" id="KW-0812">Transmembrane</keyword>
<dbReference type="InterPro" id="IPR036259">
    <property type="entry name" value="MFS_trans_sf"/>
</dbReference>
<proteinExistence type="predicted"/>
<feature type="transmembrane region" description="Helical" evidence="6">
    <location>
        <begin position="322"/>
        <end position="345"/>
    </location>
</feature>
<feature type="transmembrane region" description="Helical" evidence="6">
    <location>
        <begin position="459"/>
        <end position="481"/>
    </location>
</feature>
<dbReference type="SUPFAM" id="SSF103473">
    <property type="entry name" value="MFS general substrate transporter"/>
    <property type="match status" value="1"/>
</dbReference>
<organism evidence="8 9">
    <name type="scientific">Eutypa lata (strain UCR-EL1)</name>
    <name type="common">Grapevine dieback disease fungus</name>
    <name type="synonym">Eutypa armeniacae</name>
    <dbReference type="NCBI Taxonomy" id="1287681"/>
    <lineage>
        <taxon>Eukaryota</taxon>
        <taxon>Fungi</taxon>
        <taxon>Dikarya</taxon>
        <taxon>Ascomycota</taxon>
        <taxon>Pezizomycotina</taxon>
        <taxon>Sordariomycetes</taxon>
        <taxon>Xylariomycetidae</taxon>
        <taxon>Xylariales</taxon>
        <taxon>Diatrypaceae</taxon>
        <taxon>Eutypa</taxon>
    </lineage>
</organism>
<feature type="region of interest" description="Disordered" evidence="5">
    <location>
        <begin position="26"/>
        <end position="47"/>
    </location>
</feature>
<dbReference type="OMA" id="CVFVSTM"/>
<dbReference type="Gene3D" id="1.20.1250.20">
    <property type="entry name" value="MFS general substrate transporter like domains"/>
    <property type="match status" value="1"/>
</dbReference>
<keyword evidence="3 6" id="KW-1133">Transmembrane helix</keyword>
<dbReference type="EMBL" id="KB706595">
    <property type="protein sequence ID" value="EMR66718.1"/>
    <property type="molecule type" value="Genomic_DNA"/>
</dbReference>
<evidence type="ECO:0000256" key="6">
    <source>
        <dbReference type="SAM" id="Phobius"/>
    </source>
</evidence>
<feature type="transmembrane region" description="Helical" evidence="6">
    <location>
        <begin position="154"/>
        <end position="174"/>
    </location>
</feature>
<dbReference type="Proteomes" id="UP000012174">
    <property type="component" value="Unassembled WGS sequence"/>
</dbReference>
<protein>
    <submittedName>
        <fullName evidence="8">Putative bicyclomycin resistance protein</fullName>
    </submittedName>
</protein>
<feature type="transmembrane region" description="Helical" evidence="6">
    <location>
        <begin position="62"/>
        <end position="83"/>
    </location>
</feature>
<dbReference type="GO" id="GO:0005886">
    <property type="term" value="C:plasma membrane"/>
    <property type="evidence" value="ECO:0007669"/>
    <property type="project" value="TreeGrafter"/>
</dbReference>
<evidence type="ECO:0000256" key="5">
    <source>
        <dbReference type="SAM" id="MobiDB-lite"/>
    </source>
</evidence>
<dbReference type="PANTHER" id="PTHR23502:SF38">
    <property type="entry name" value="POLYAMINE TRANSPORTER 4"/>
    <property type="match status" value="1"/>
</dbReference>
<dbReference type="OrthoDB" id="3936150at2759"/>
<feature type="transmembrane region" description="Helical" evidence="6">
    <location>
        <begin position="284"/>
        <end position="310"/>
    </location>
</feature>
<feature type="transmembrane region" description="Helical" evidence="6">
    <location>
        <begin position="435"/>
        <end position="453"/>
    </location>
</feature>
<evidence type="ECO:0000256" key="4">
    <source>
        <dbReference type="ARBA" id="ARBA00023136"/>
    </source>
</evidence>
<feature type="transmembrane region" description="Helical" evidence="6">
    <location>
        <begin position="127"/>
        <end position="148"/>
    </location>
</feature>
<feature type="transmembrane region" description="Helical" evidence="6">
    <location>
        <begin position="95"/>
        <end position="115"/>
    </location>
</feature>
<dbReference type="GO" id="GO:0000297">
    <property type="term" value="F:spermine transmembrane transporter activity"/>
    <property type="evidence" value="ECO:0007669"/>
    <property type="project" value="TreeGrafter"/>
</dbReference>
<name>M7SQG5_EUTLA</name>
<accession>M7SQG5</accession>
<evidence type="ECO:0000256" key="1">
    <source>
        <dbReference type="ARBA" id="ARBA00004141"/>
    </source>
</evidence>
<dbReference type="HOGENOM" id="CLU_008455_11_3_1"/>
<keyword evidence="9" id="KW-1185">Reference proteome</keyword>
<evidence type="ECO:0000256" key="2">
    <source>
        <dbReference type="ARBA" id="ARBA00022692"/>
    </source>
</evidence>